<evidence type="ECO:0000313" key="8">
    <source>
        <dbReference type="Proteomes" id="UP000295117"/>
    </source>
</evidence>
<keyword evidence="2 4" id="KW-0238">DNA-binding</keyword>
<dbReference type="InterPro" id="IPR011010">
    <property type="entry name" value="DNA_brk_join_enz"/>
</dbReference>
<feature type="domain" description="Core-binding (CB)" evidence="6">
    <location>
        <begin position="68"/>
        <end position="153"/>
    </location>
</feature>
<dbReference type="InterPro" id="IPR044068">
    <property type="entry name" value="CB"/>
</dbReference>
<dbReference type="Gene3D" id="1.10.150.130">
    <property type="match status" value="1"/>
</dbReference>
<evidence type="ECO:0000313" key="7">
    <source>
        <dbReference type="EMBL" id="TDZ80146.1"/>
    </source>
</evidence>
<dbReference type="Gene3D" id="1.10.443.10">
    <property type="entry name" value="Intergrase catalytic core"/>
    <property type="match status" value="1"/>
</dbReference>
<dbReference type="InterPro" id="IPR002104">
    <property type="entry name" value="Integrase_catalytic"/>
</dbReference>
<dbReference type="GO" id="GO:0015074">
    <property type="term" value="P:DNA integration"/>
    <property type="evidence" value="ECO:0007669"/>
    <property type="project" value="InterPro"/>
</dbReference>
<reference evidence="7 8" key="1">
    <citation type="journal article" date="2019" name="Sci. Rep.">
        <title>Extended insight into the Mycobacterium chelonae-abscessus complex through whole genome sequencing of Mycobacterium salmoniphilum outbreak and Mycobacterium salmoniphilum-like strains.</title>
        <authorList>
            <person name="Behra P.R.K."/>
            <person name="Das S."/>
            <person name="Pettersson B.M.F."/>
            <person name="Shirreff L."/>
            <person name="DuCote T."/>
            <person name="Jacobsson K.G."/>
            <person name="Ennis D.G."/>
            <person name="Kirsebom L.A."/>
        </authorList>
    </citation>
    <scope>NUCLEOTIDE SEQUENCE [LARGE SCALE GENOMIC DNA]</scope>
    <source>
        <strain evidence="7 8">DE 4585</strain>
    </source>
</reference>
<evidence type="ECO:0000259" key="6">
    <source>
        <dbReference type="PROSITE" id="PS51900"/>
    </source>
</evidence>
<dbReference type="PANTHER" id="PTHR30349">
    <property type="entry name" value="PHAGE INTEGRASE-RELATED"/>
    <property type="match status" value="1"/>
</dbReference>
<dbReference type="RefSeq" id="WP_191989120.1">
    <property type="nucleotide sequence ID" value="NZ_PECH01000008.1"/>
</dbReference>
<evidence type="ECO:0000256" key="4">
    <source>
        <dbReference type="PROSITE-ProRule" id="PRU01248"/>
    </source>
</evidence>
<dbReference type="AlphaFoldDB" id="A0A4R8S013"/>
<dbReference type="GO" id="GO:0003677">
    <property type="term" value="F:DNA binding"/>
    <property type="evidence" value="ECO:0007669"/>
    <property type="project" value="UniProtKB-UniRule"/>
</dbReference>
<evidence type="ECO:0000256" key="3">
    <source>
        <dbReference type="ARBA" id="ARBA00023172"/>
    </source>
</evidence>
<accession>A0A4R8S013</accession>
<dbReference type="InterPro" id="IPR013762">
    <property type="entry name" value="Integrase-like_cat_sf"/>
</dbReference>
<organism evidence="7 8">
    <name type="scientific">Mycobacteroides salmoniphilum</name>
    <dbReference type="NCBI Taxonomy" id="404941"/>
    <lineage>
        <taxon>Bacteria</taxon>
        <taxon>Bacillati</taxon>
        <taxon>Actinomycetota</taxon>
        <taxon>Actinomycetes</taxon>
        <taxon>Mycobacteriales</taxon>
        <taxon>Mycobacteriaceae</taxon>
        <taxon>Mycobacteroides</taxon>
    </lineage>
</organism>
<evidence type="ECO:0000256" key="1">
    <source>
        <dbReference type="ARBA" id="ARBA00008857"/>
    </source>
</evidence>
<name>A0A4R8S013_9MYCO</name>
<evidence type="ECO:0000256" key="2">
    <source>
        <dbReference type="ARBA" id="ARBA00023125"/>
    </source>
</evidence>
<proteinExistence type="inferred from homology"/>
<evidence type="ECO:0000259" key="5">
    <source>
        <dbReference type="PROSITE" id="PS51898"/>
    </source>
</evidence>
<dbReference type="Pfam" id="PF00589">
    <property type="entry name" value="Phage_integrase"/>
    <property type="match status" value="1"/>
</dbReference>
<dbReference type="PROSITE" id="PS51898">
    <property type="entry name" value="TYR_RECOMBINASE"/>
    <property type="match status" value="1"/>
</dbReference>
<feature type="domain" description="Tyr recombinase" evidence="5">
    <location>
        <begin position="174"/>
        <end position="375"/>
    </location>
</feature>
<dbReference type="EMBL" id="PECH01000008">
    <property type="protein sequence ID" value="TDZ80146.1"/>
    <property type="molecule type" value="Genomic_DNA"/>
</dbReference>
<dbReference type="CDD" id="cd01189">
    <property type="entry name" value="INT_ICEBs1_C_like"/>
    <property type="match status" value="1"/>
</dbReference>
<dbReference type="InterPro" id="IPR010998">
    <property type="entry name" value="Integrase_recombinase_N"/>
</dbReference>
<dbReference type="SUPFAM" id="SSF56349">
    <property type="entry name" value="DNA breaking-rejoining enzymes"/>
    <property type="match status" value="1"/>
</dbReference>
<sequence length="390" mass="42512">MGTRRGNGEGSFRLRPDGRWAGCIRYTDAKGKARRVHAYGKTRKLAKDALDQKMARIREGLAAVDSKSPLSEVAGKWRTTTLVAGSCRQATKDLYASRCRMYIEMGMLADIPMARLTPGDIEEWIIDSRQNGVASSSLRTDYTVLRAILDTAVRDGVVAKNVAAQVARPSVPRHEALHLAPVQVSELLKKVSTSRHAAPIILAAATGMRRGEVLGLRWRDVDLTAGSVTISGTMTGSGTKLRRELSAKTDASHRTLPLGEDLINLLRQRQVEQDRDRGLARNLWQGAEIDYVFTTEFGKPVDPRNILRTLQNAARALDLPKGTSLHTLRHSAATTLLAGGTHLKLVSAILGHSDTSTTANTYGHAPDAAQRAALDALHAQIVHHHSTRPE</sequence>
<comment type="caution">
    <text evidence="7">The sequence shown here is derived from an EMBL/GenBank/DDBJ whole genome shotgun (WGS) entry which is preliminary data.</text>
</comment>
<dbReference type="Proteomes" id="UP000295117">
    <property type="component" value="Unassembled WGS sequence"/>
</dbReference>
<dbReference type="PROSITE" id="PS51900">
    <property type="entry name" value="CB"/>
    <property type="match status" value="1"/>
</dbReference>
<keyword evidence="3" id="KW-0233">DNA recombination</keyword>
<comment type="similarity">
    <text evidence="1">Belongs to the 'phage' integrase family.</text>
</comment>
<dbReference type="PANTHER" id="PTHR30349:SF41">
    <property type="entry name" value="INTEGRASE_RECOMBINASE PROTEIN MJ0367-RELATED"/>
    <property type="match status" value="1"/>
</dbReference>
<protein>
    <submittedName>
        <fullName evidence="7">Tyrosine recombinase XerC</fullName>
    </submittedName>
</protein>
<dbReference type="InterPro" id="IPR050090">
    <property type="entry name" value="Tyrosine_recombinase_XerCD"/>
</dbReference>
<dbReference type="GO" id="GO:0006310">
    <property type="term" value="P:DNA recombination"/>
    <property type="evidence" value="ECO:0007669"/>
    <property type="project" value="UniProtKB-KW"/>
</dbReference>
<gene>
    <name evidence="7" type="primary">xerC</name>
    <name evidence="7" type="ORF">DE4585_03897</name>
</gene>